<dbReference type="AlphaFoldDB" id="A0A917K7I4"/>
<feature type="signal peptide" evidence="1">
    <location>
        <begin position="1"/>
        <end position="20"/>
    </location>
</feature>
<name>A0A917K7I4_9PROT</name>
<accession>A0A917K7I4</accession>
<dbReference type="EMBL" id="BMKW01000002">
    <property type="protein sequence ID" value="GGJ03920.1"/>
    <property type="molecule type" value="Genomic_DNA"/>
</dbReference>
<dbReference type="RefSeq" id="WP_188965706.1">
    <property type="nucleotide sequence ID" value="NZ_BMKW01000002.1"/>
</dbReference>
<reference evidence="3" key="1">
    <citation type="journal article" date="2014" name="Int. J. Syst. Evol. Microbiol.">
        <title>Complete genome sequence of Corynebacterium casei LMG S-19264T (=DSM 44701T), isolated from a smear-ripened cheese.</title>
        <authorList>
            <consortium name="US DOE Joint Genome Institute (JGI-PGF)"/>
            <person name="Walter F."/>
            <person name="Albersmeier A."/>
            <person name="Kalinowski J."/>
            <person name="Ruckert C."/>
        </authorList>
    </citation>
    <scope>NUCLEOTIDE SEQUENCE</scope>
    <source>
        <strain evidence="3">CGMCC 1.3617</strain>
    </source>
</reference>
<evidence type="ECO:0000313" key="3">
    <source>
        <dbReference type="EMBL" id="GGJ03920.1"/>
    </source>
</evidence>
<evidence type="ECO:0000259" key="2">
    <source>
        <dbReference type="Pfam" id="PF14339"/>
    </source>
</evidence>
<keyword evidence="3" id="KW-0449">Lipoprotein</keyword>
<dbReference type="Pfam" id="PF14339">
    <property type="entry name" value="DUF4394"/>
    <property type="match status" value="1"/>
</dbReference>
<dbReference type="InterPro" id="IPR011044">
    <property type="entry name" value="Quino_amine_DH_bsu"/>
</dbReference>
<dbReference type="Proteomes" id="UP000661507">
    <property type="component" value="Unassembled WGS sequence"/>
</dbReference>
<sequence>MNTTLRYTLAAFGTIAAAQAAEATSLVGLTADNALVVIDSETRRAAPPIRITGTDGRLIGIDQRPQDGKLYGVTDRGQIVTIDVASGRAMQVSRLATAFESGGRAIVDFNPVANRLRLMGMNGVNLRVNVETGQAVTDGAVKYAAGTPYAETTPRVVAGAYTNSMAGAQQTALYTIDTLTRRFNLQAPPNDGVQQPRGELAASLPAGVAFDILSDGQGANMTFLLAAGTLHGVNLDTGMATATGPVTGLPGAEVIDIAAMR</sequence>
<gene>
    <name evidence="3" type="ORF">GCM10011320_08680</name>
</gene>
<evidence type="ECO:0000313" key="4">
    <source>
        <dbReference type="Proteomes" id="UP000661507"/>
    </source>
</evidence>
<protein>
    <submittedName>
        <fullName evidence="3">Lipoprotein</fullName>
    </submittedName>
</protein>
<feature type="chain" id="PRO_5038056112" evidence="1">
    <location>
        <begin position="21"/>
        <end position="261"/>
    </location>
</feature>
<organism evidence="3 4">
    <name type="scientific">Neoroseomonas lacus</name>
    <dbReference type="NCBI Taxonomy" id="287609"/>
    <lineage>
        <taxon>Bacteria</taxon>
        <taxon>Pseudomonadati</taxon>
        <taxon>Pseudomonadota</taxon>
        <taxon>Alphaproteobacteria</taxon>
        <taxon>Acetobacterales</taxon>
        <taxon>Acetobacteraceae</taxon>
        <taxon>Neoroseomonas</taxon>
    </lineage>
</organism>
<keyword evidence="4" id="KW-1185">Reference proteome</keyword>
<dbReference type="InterPro" id="IPR025507">
    <property type="entry name" value="DUF4394"/>
</dbReference>
<dbReference type="SUPFAM" id="SSF50969">
    <property type="entry name" value="YVTN repeat-like/Quinoprotein amine dehydrogenase"/>
    <property type="match status" value="1"/>
</dbReference>
<keyword evidence="1" id="KW-0732">Signal</keyword>
<reference evidence="3" key="2">
    <citation type="submission" date="2020-09" db="EMBL/GenBank/DDBJ databases">
        <authorList>
            <person name="Sun Q."/>
            <person name="Zhou Y."/>
        </authorList>
    </citation>
    <scope>NUCLEOTIDE SEQUENCE</scope>
    <source>
        <strain evidence="3">CGMCC 1.3617</strain>
    </source>
</reference>
<feature type="domain" description="DUF4394" evidence="2">
    <location>
        <begin position="35"/>
        <end position="258"/>
    </location>
</feature>
<proteinExistence type="predicted"/>
<evidence type="ECO:0000256" key="1">
    <source>
        <dbReference type="SAM" id="SignalP"/>
    </source>
</evidence>
<comment type="caution">
    <text evidence="3">The sequence shown here is derived from an EMBL/GenBank/DDBJ whole genome shotgun (WGS) entry which is preliminary data.</text>
</comment>